<dbReference type="InterPro" id="IPR000182">
    <property type="entry name" value="GNAT_dom"/>
</dbReference>
<dbReference type="SUPFAM" id="SSF55729">
    <property type="entry name" value="Acyl-CoA N-acyltransferases (Nat)"/>
    <property type="match status" value="1"/>
</dbReference>
<dbReference type="CDD" id="cd04301">
    <property type="entry name" value="NAT_SF"/>
    <property type="match status" value="1"/>
</dbReference>
<sequence>MQVQLIQHTTDIPAAVHALYESSFPATERRPWHLQTILAATGSLQLASVNVQHQFGGMVSWWLLPGFVFIEHIAVRETLRGQGIGAAVIQLLQQQYRLLVLESEHEHQSPFAKRRIGFYQKLGFTIFPYPYLQPPYTKDAMFVPMHLLHSGSDNSEAGFRHVKEMVYRKVYGVKGSEGITGE</sequence>
<evidence type="ECO:0000259" key="1">
    <source>
        <dbReference type="PROSITE" id="PS51186"/>
    </source>
</evidence>
<protein>
    <submittedName>
        <fullName evidence="2">N-acetyltransferase</fullName>
    </submittedName>
</protein>
<organism evidence="2 3">
    <name type="scientific">Deminuibacter soli</name>
    <dbReference type="NCBI Taxonomy" id="2291815"/>
    <lineage>
        <taxon>Bacteria</taxon>
        <taxon>Pseudomonadati</taxon>
        <taxon>Bacteroidota</taxon>
        <taxon>Chitinophagia</taxon>
        <taxon>Chitinophagales</taxon>
        <taxon>Chitinophagaceae</taxon>
        <taxon>Deminuibacter</taxon>
    </lineage>
</organism>
<dbReference type="PROSITE" id="PS51186">
    <property type="entry name" value="GNAT"/>
    <property type="match status" value="1"/>
</dbReference>
<reference evidence="2 3" key="1">
    <citation type="submission" date="2018-08" db="EMBL/GenBank/DDBJ databases">
        <title>Chitinophagaceae sp. K23C18032701, a novel bacterium isolated from forest soil.</title>
        <authorList>
            <person name="Wang C."/>
        </authorList>
    </citation>
    <scope>NUCLEOTIDE SEQUENCE [LARGE SCALE GENOMIC DNA]</scope>
    <source>
        <strain evidence="2 3">K23C18032701</strain>
    </source>
</reference>
<name>A0A3E1NHB5_9BACT</name>
<evidence type="ECO:0000313" key="2">
    <source>
        <dbReference type="EMBL" id="RFM27178.1"/>
    </source>
</evidence>
<proteinExistence type="predicted"/>
<keyword evidence="2" id="KW-0808">Transferase</keyword>
<keyword evidence="3" id="KW-1185">Reference proteome</keyword>
<dbReference type="EMBL" id="QTJU01000006">
    <property type="protein sequence ID" value="RFM27178.1"/>
    <property type="molecule type" value="Genomic_DNA"/>
</dbReference>
<accession>A0A3E1NHB5</accession>
<dbReference type="Proteomes" id="UP000261284">
    <property type="component" value="Unassembled WGS sequence"/>
</dbReference>
<evidence type="ECO:0000313" key="3">
    <source>
        <dbReference type="Proteomes" id="UP000261284"/>
    </source>
</evidence>
<dbReference type="Gene3D" id="3.40.630.30">
    <property type="match status" value="1"/>
</dbReference>
<dbReference type="Pfam" id="PF13508">
    <property type="entry name" value="Acetyltransf_7"/>
    <property type="match status" value="1"/>
</dbReference>
<feature type="domain" description="N-acetyltransferase" evidence="1">
    <location>
        <begin position="3"/>
        <end position="150"/>
    </location>
</feature>
<comment type="caution">
    <text evidence="2">The sequence shown here is derived from an EMBL/GenBank/DDBJ whole genome shotgun (WGS) entry which is preliminary data.</text>
</comment>
<dbReference type="OrthoDB" id="9127144at2"/>
<dbReference type="GO" id="GO:0016747">
    <property type="term" value="F:acyltransferase activity, transferring groups other than amino-acyl groups"/>
    <property type="evidence" value="ECO:0007669"/>
    <property type="project" value="InterPro"/>
</dbReference>
<dbReference type="RefSeq" id="WP_116848482.1">
    <property type="nucleotide sequence ID" value="NZ_QTJU01000006.1"/>
</dbReference>
<gene>
    <name evidence="2" type="ORF">DXN05_17115</name>
</gene>
<dbReference type="AlphaFoldDB" id="A0A3E1NHB5"/>
<dbReference type="InterPro" id="IPR016181">
    <property type="entry name" value="Acyl_CoA_acyltransferase"/>
</dbReference>